<name>A0ABQ6BJN9_9CAUL</name>
<sequence>MSEDPTPAEALEAIARSRRAVHDRVATGGWRYDLTYAAIMAGMVGGQALEIPFNVFASTFGVLALAVIFQHESRRTGLRITGVSPRRARWVAIAMGLVFAAVMLGIVYLRRTASDVPVALIVAVAAGIAFVLALVGSRVWRRVYRAEMGTGE</sequence>
<evidence type="ECO:0000313" key="2">
    <source>
        <dbReference type="EMBL" id="GLS02173.1"/>
    </source>
</evidence>
<proteinExistence type="predicted"/>
<organism evidence="2 3">
    <name type="scientific">Brevundimonas denitrificans</name>
    <dbReference type="NCBI Taxonomy" id="1443434"/>
    <lineage>
        <taxon>Bacteria</taxon>
        <taxon>Pseudomonadati</taxon>
        <taxon>Pseudomonadota</taxon>
        <taxon>Alphaproteobacteria</taxon>
        <taxon>Caulobacterales</taxon>
        <taxon>Caulobacteraceae</taxon>
        <taxon>Brevundimonas</taxon>
    </lineage>
</organism>
<accession>A0ABQ6BJN9</accession>
<protein>
    <submittedName>
        <fullName evidence="2">Uncharacterized protein</fullName>
    </submittedName>
</protein>
<keyword evidence="1" id="KW-1133">Transmembrane helix</keyword>
<feature type="transmembrane region" description="Helical" evidence="1">
    <location>
        <begin position="116"/>
        <end position="135"/>
    </location>
</feature>
<comment type="caution">
    <text evidence="2">The sequence shown here is derived from an EMBL/GenBank/DDBJ whole genome shotgun (WGS) entry which is preliminary data.</text>
</comment>
<evidence type="ECO:0000256" key="1">
    <source>
        <dbReference type="SAM" id="Phobius"/>
    </source>
</evidence>
<feature type="transmembrane region" description="Helical" evidence="1">
    <location>
        <begin position="51"/>
        <end position="69"/>
    </location>
</feature>
<feature type="transmembrane region" description="Helical" evidence="1">
    <location>
        <begin position="90"/>
        <end position="110"/>
    </location>
</feature>
<gene>
    <name evidence="2" type="ORF">GCM10007859_21950</name>
</gene>
<dbReference type="Proteomes" id="UP001156921">
    <property type="component" value="Unassembled WGS sequence"/>
</dbReference>
<dbReference type="RefSeq" id="WP_284223051.1">
    <property type="nucleotide sequence ID" value="NZ_BSOY01000055.1"/>
</dbReference>
<evidence type="ECO:0000313" key="3">
    <source>
        <dbReference type="Proteomes" id="UP001156921"/>
    </source>
</evidence>
<reference evidence="3" key="1">
    <citation type="journal article" date="2019" name="Int. J. Syst. Evol. Microbiol.">
        <title>The Global Catalogue of Microorganisms (GCM) 10K type strain sequencing project: providing services to taxonomists for standard genome sequencing and annotation.</title>
        <authorList>
            <consortium name="The Broad Institute Genomics Platform"/>
            <consortium name="The Broad Institute Genome Sequencing Center for Infectious Disease"/>
            <person name="Wu L."/>
            <person name="Ma J."/>
        </authorList>
    </citation>
    <scope>NUCLEOTIDE SEQUENCE [LARGE SCALE GENOMIC DNA]</scope>
    <source>
        <strain evidence="3">NBRC 110107</strain>
    </source>
</reference>
<dbReference type="EMBL" id="BSOY01000055">
    <property type="protein sequence ID" value="GLS02173.1"/>
    <property type="molecule type" value="Genomic_DNA"/>
</dbReference>
<keyword evidence="1" id="KW-0472">Membrane</keyword>
<keyword evidence="3" id="KW-1185">Reference proteome</keyword>
<keyword evidence="1" id="KW-0812">Transmembrane</keyword>